<feature type="region of interest" description="Disordered" evidence="12">
    <location>
        <begin position="143"/>
        <end position="248"/>
    </location>
</feature>
<dbReference type="GO" id="GO:0000981">
    <property type="term" value="F:DNA-binding transcription factor activity, RNA polymerase II-specific"/>
    <property type="evidence" value="ECO:0007669"/>
    <property type="project" value="TreeGrafter"/>
</dbReference>
<evidence type="ECO:0000256" key="8">
    <source>
        <dbReference type="ARBA" id="ARBA00023159"/>
    </source>
</evidence>
<protein>
    <submittedName>
        <fullName evidence="14">DgyrCDS3586</fullName>
    </submittedName>
</protein>
<dbReference type="GO" id="GO:0045944">
    <property type="term" value="P:positive regulation of transcription by RNA polymerase II"/>
    <property type="evidence" value="ECO:0007669"/>
    <property type="project" value="TreeGrafter"/>
</dbReference>
<dbReference type="InterPro" id="IPR013088">
    <property type="entry name" value="Znf_NHR/GATA"/>
</dbReference>
<evidence type="ECO:0000256" key="1">
    <source>
        <dbReference type="ARBA" id="ARBA00004123"/>
    </source>
</evidence>
<keyword evidence="4 11" id="KW-0863">Zinc-finger</keyword>
<feature type="region of interest" description="Disordered" evidence="12">
    <location>
        <begin position="1"/>
        <end position="25"/>
    </location>
</feature>
<name>A0A7I8VE57_9ANNE</name>
<dbReference type="EMBL" id="CAJFCJ010000005">
    <property type="protein sequence ID" value="CAD5114456.1"/>
    <property type="molecule type" value="Genomic_DNA"/>
</dbReference>
<proteinExistence type="predicted"/>
<dbReference type="FunFam" id="3.30.50.10:FF:000032">
    <property type="entry name" value="Transcription factor GATA-3"/>
    <property type="match status" value="1"/>
</dbReference>
<evidence type="ECO:0000259" key="13">
    <source>
        <dbReference type="PROSITE" id="PS50114"/>
    </source>
</evidence>
<evidence type="ECO:0000256" key="9">
    <source>
        <dbReference type="ARBA" id="ARBA00023163"/>
    </source>
</evidence>
<keyword evidence="9" id="KW-0804">Transcription</keyword>
<reference evidence="14 15" key="1">
    <citation type="submission" date="2020-08" db="EMBL/GenBank/DDBJ databases">
        <authorList>
            <person name="Hejnol A."/>
        </authorList>
    </citation>
    <scope>NUCLEOTIDE SEQUENCE [LARGE SCALE GENOMIC DNA]</scope>
</reference>
<keyword evidence="10" id="KW-0539">Nucleus</keyword>
<dbReference type="Gene3D" id="3.30.50.10">
    <property type="entry name" value="Erythroid Transcription Factor GATA-1, subunit A"/>
    <property type="match status" value="2"/>
</dbReference>
<keyword evidence="5" id="KW-0862">Zinc</keyword>
<dbReference type="Proteomes" id="UP000549394">
    <property type="component" value="Unassembled WGS sequence"/>
</dbReference>
<evidence type="ECO:0000256" key="11">
    <source>
        <dbReference type="PROSITE-ProRule" id="PRU00094"/>
    </source>
</evidence>
<dbReference type="GO" id="GO:0045165">
    <property type="term" value="P:cell fate commitment"/>
    <property type="evidence" value="ECO:0007669"/>
    <property type="project" value="TreeGrafter"/>
</dbReference>
<evidence type="ECO:0000313" key="15">
    <source>
        <dbReference type="Proteomes" id="UP000549394"/>
    </source>
</evidence>
<keyword evidence="2" id="KW-0479">Metal-binding</keyword>
<keyword evidence="7" id="KW-0238">DNA-binding</keyword>
<dbReference type="FunFam" id="3.30.50.10:FF:000001">
    <property type="entry name" value="GATA transcription factor (GATAd)"/>
    <property type="match status" value="1"/>
</dbReference>
<dbReference type="PANTHER" id="PTHR10071">
    <property type="entry name" value="TRANSCRIPTION FACTOR GATA FAMILY MEMBER"/>
    <property type="match status" value="1"/>
</dbReference>
<evidence type="ECO:0000256" key="5">
    <source>
        <dbReference type="ARBA" id="ARBA00022833"/>
    </source>
</evidence>
<dbReference type="InterPro" id="IPR000679">
    <property type="entry name" value="Znf_GATA"/>
</dbReference>
<feature type="domain" description="GATA-type" evidence="13">
    <location>
        <begin position="99"/>
        <end position="152"/>
    </location>
</feature>
<evidence type="ECO:0000256" key="6">
    <source>
        <dbReference type="ARBA" id="ARBA00023015"/>
    </source>
</evidence>
<keyword evidence="8" id="KW-0010">Activator</keyword>
<evidence type="ECO:0000256" key="3">
    <source>
        <dbReference type="ARBA" id="ARBA00022737"/>
    </source>
</evidence>
<evidence type="ECO:0000313" key="14">
    <source>
        <dbReference type="EMBL" id="CAD5114456.1"/>
    </source>
</evidence>
<accession>A0A7I8VE57</accession>
<evidence type="ECO:0000256" key="4">
    <source>
        <dbReference type="ARBA" id="ARBA00022771"/>
    </source>
</evidence>
<keyword evidence="15" id="KW-1185">Reference proteome</keyword>
<dbReference type="PROSITE" id="PS00344">
    <property type="entry name" value="GATA_ZN_FINGER_1"/>
    <property type="match status" value="2"/>
</dbReference>
<feature type="domain" description="GATA-type" evidence="13">
    <location>
        <begin position="35"/>
        <end position="92"/>
    </location>
</feature>
<dbReference type="OrthoDB" id="515401at2759"/>
<comment type="caution">
    <text evidence="14">The sequence shown here is derived from an EMBL/GenBank/DDBJ whole genome shotgun (WGS) entry which is preliminary data.</text>
</comment>
<dbReference type="Pfam" id="PF00320">
    <property type="entry name" value="GATA"/>
    <property type="match status" value="2"/>
</dbReference>
<feature type="region of interest" description="Disordered" evidence="12">
    <location>
        <begin position="76"/>
        <end position="101"/>
    </location>
</feature>
<evidence type="ECO:0000256" key="12">
    <source>
        <dbReference type="SAM" id="MobiDB-lite"/>
    </source>
</evidence>
<evidence type="ECO:0000256" key="10">
    <source>
        <dbReference type="ARBA" id="ARBA00023242"/>
    </source>
</evidence>
<dbReference type="GO" id="GO:0000978">
    <property type="term" value="F:RNA polymerase II cis-regulatory region sequence-specific DNA binding"/>
    <property type="evidence" value="ECO:0007669"/>
    <property type="project" value="TreeGrafter"/>
</dbReference>
<dbReference type="PRINTS" id="PR00619">
    <property type="entry name" value="GATAZNFINGER"/>
</dbReference>
<dbReference type="CDD" id="cd00202">
    <property type="entry name" value="ZnF_GATA"/>
    <property type="match status" value="2"/>
</dbReference>
<dbReference type="GO" id="GO:0000122">
    <property type="term" value="P:negative regulation of transcription by RNA polymerase II"/>
    <property type="evidence" value="ECO:0007669"/>
    <property type="project" value="TreeGrafter"/>
</dbReference>
<dbReference type="SUPFAM" id="SSF57716">
    <property type="entry name" value="Glucocorticoid receptor-like (DNA-binding domain)"/>
    <property type="match status" value="2"/>
</dbReference>
<dbReference type="PANTHER" id="PTHR10071:SF281">
    <property type="entry name" value="BOX A-BINDING FACTOR-RELATED"/>
    <property type="match status" value="1"/>
</dbReference>
<sequence length="248" mass="26503">MYPASYMADPVDQTPQNRLASSTAGAAPAAEEPLYGEGRECVNCGAISTPLWRRDGTGHYLCNACGLYSKMNGAHRPLQQKSSQPSPPIGKRVPPTNGRRSGLQCANCQTVTTTLWRRNNDGEPVCNACGLYYKLHGVARPMSMKKDGIQTRKRKPKGSKSDKKASGQGQSSMITGGGTAGGAAAASAHLDHADKYHPPGMGPYSDMVGAQSMQSSQLYYDPPPHTIPVDNSKKDNDIKATMAPQENH</sequence>
<evidence type="ECO:0000256" key="7">
    <source>
        <dbReference type="ARBA" id="ARBA00023125"/>
    </source>
</evidence>
<dbReference type="InterPro" id="IPR039355">
    <property type="entry name" value="Transcription_factor_GATA"/>
</dbReference>
<comment type="subcellular location">
    <subcellularLocation>
        <location evidence="1">Nucleus</location>
    </subcellularLocation>
</comment>
<dbReference type="SMART" id="SM00401">
    <property type="entry name" value="ZnF_GATA"/>
    <property type="match status" value="2"/>
</dbReference>
<organism evidence="14 15">
    <name type="scientific">Dimorphilus gyrociliatus</name>
    <dbReference type="NCBI Taxonomy" id="2664684"/>
    <lineage>
        <taxon>Eukaryota</taxon>
        <taxon>Metazoa</taxon>
        <taxon>Spiralia</taxon>
        <taxon>Lophotrochozoa</taxon>
        <taxon>Annelida</taxon>
        <taxon>Polychaeta</taxon>
        <taxon>Polychaeta incertae sedis</taxon>
        <taxon>Dinophilidae</taxon>
        <taxon>Dimorphilus</taxon>
    </lineage>
</organism>
<gene>
    <name evidence="14" type="ORF">DGYR_LOCUS3296</name>
</gene>
<dbReference type="GO" id="GO:0008270">
    <property type="term" value="F:zinc ion binding"/>
    <property type="evidence" value="ECO:0007669"/>
    <property type="project" value="UniProtKB-KW"/>
</dbReference>
<keyword evidence="6" id="KW-0805">Transcription regulation</keyword>
<evidence type="ECO:0000256" key="2">
    <source>
        <dbReference type="ARBA" id="ARBA00022723"/>
    </source>
</evidence>
<dbReference type="GO" id="GO:0005634">
    <property type="term" value="C:nucleus"/>
    <property type="evidence" value="ECO:0007669"/>
    <property type="project" value="UniProtKB-SubCell"/>
</dbReference>
<dbReference type="AlphaFoldDB" id="A0A7I8VE57"/>
<dbReference type="PROSITE" id="PS50114">
    <property type="entry name" value="GATA_ZN_FINGER_2"/>
    <property type="match status" value="2"/>
</dbReference>
<keyword evidence="3" id="KW-0677">Repeat</keyword>